<dbReference type="Proteomes" id="UP000039865">
    <property type="component" value="Unassembled WGS sequence"/>
</dbReference>
<evidence type="ECO:0000313" key="4">
    <source>
        <dbReference type="EMBL" id="CDW80498.1"/>
    </source>
</evidence>
<dbReference type="PANTHER" id="PTHR46093">
    <property type="entry name" value="ACYL-COA-BINDING DOMAIN-CONTAINING PROTEIN 5"/>
    <property type="match status" value="1"/>
</dbReference>
<keyword evidence="2" id="KW-0677">Repeat</keyword>
<dbReference type="EMBL" id="CCKQ01009032">
    <property type="protein sequence ID" value="CDW80498.1"/>
    <property type="molecule type" value="Genomic_DNA"/>
</dbReference>
<feature type="region of interest" description="Disordered" evidence="3">
    <location>
        <begin position="72"/>
        <end position="135"/>
    </location>
</feature>
<dbReference type="InParanoid" id="A0A078AI66"/>
<reference evidence="4 5" key="1">
    <citation type="submission" date="2014-06" db="EMBL/GenBank/DDBJ databases">
        <authorList>
            <person name="Swart Estienne"/>
        </authorList>
    </citation>
    <scope>NUCLEOTIDE SEQUENCE [LARGE SCALE GENOMIC DNA]</scope>
    <source>
        <strain evidence="4 5">130c</strain>
    </source>
</reference>
<keyword evidence="1" id="KW-0880">Kelch repeat</keyword>
<sequence length="936" mass="109297">MTENVMAGFLNQSFETDNTKGNLSVTGQKLINNYQKRVQNQLLISIKCSKAIDPKRYEKLVQQFQEDSQFQQKSRERLKANTSSQGSFPAIQYQDQTYSTSSNQQKQQHNMLQSKSRNERSFIKPNQRNKTALNFHKPNHSFYQGEEKASPNGISKVNSLLSNNQDYMSKSQYQDSLVFNKNSSSINDSNQKIQEKALINLRKTLYQKGFDDRTINESYYDLYHFQIDTQNDNISLNKYETSPNVNILNQSRNSIHSSYLNSKARQTFNGSSIDNQNMVYGLNNQSSKFFNVNKYFQNKRVSQEPVYIENQISEDLIKDSPSIKQHKRRGTLAFPQKQFMMNLQSTNLDQNPNEISQIIKRKQQSILYCKEIDDNAEDYFSFELQQLRGLNIDQLKLAYSILMKQANPLFSGSVNTLINKLDLSKLNDQKKSKLNINQVSPDKKNFSDVELMLMDELRSCKDKLEKQEICQALWSILPHYAQIPESREGVSIQIIRDNVYIYGGFSRELFGQIRIYDFCSGKWSIIDNTSETPKYRFSQTMEVFNRKLYVFGGAGTYVNQIKMRLGYNDLHIFDTVSETWNQANLEGSPQKRYNHASAIFGSIMMIHGGFFADQRKLLNDFALFDCDMNRWIMTRVYCNQERIDDKNYQYSQVTDQVIGFRQMHSMTAIYERENYSIENKGGKALWRQRRVYTDEEREQGPCLSEGVYLFGGSDQKGQLKNDVWFIEPYYKECQQILAENSFEYLDKPTLTLYAKKIENYKGKPPCPRSQHQASYFREASTNYYYLVIFGGRNDSIFAETQNVALNDICMFNVVTNEWTALAIYGQIPTSRWSHGFTKLDDNGKFILFGGVNLKSYCKSRLYQVEIIPQQRKRDRNADRNQRIDFRIQNLVTSVKSKIDIIKELINVKQEQLKSEQQSQQYNFETANKQNIDYIKI</sequence>
<evidence type="ECO:0000313" key="5">
    <source>
        <dbReference type="Proteomes" id="UP000039865"/>
    </source>
</evidence>
<dbReference type="Pfam" id="PF24681">
    <property type="entry name" value="Kelch_KLHDC2_KLHL20_DRC7"/>
    <property type="match status" value="2"/>
</dbReference>
<dbReference type="PANTHER" id="PTHR46093:SF18">
    <property type="entry name" value="FIBRONECTIN TYPE-III DOMAIN-CONTAINING PROTEIN"/>
    <property type="match status" value="1"/>
</dbReference>
<evidence type="ECO:0000256" key="1">
    <source>
        <dbReference type="ARBA" id="ARBA00022441"/>
    </source>
</evidence>
<gene>
    <name evidence="4" type="primary">Contig2756.g2956</name>
    <name evidence="4" type="ORF">STYLEM_9498</name>
</gene>
<evidence type="ECO:0000256" key="3">
    <source>
        <dbReference type="SAM" id="MobiDB-lite"/>
    </source>
</evidence>
<protein>
    <submittedName>
        <fullName evidence="4">Kelch motif family protein</fullName>
    </submittedName>
</protein>
<accession>A0A078AI66</accession>
<name>A0A078AI66_STYLE</name>
<dbReference type="Gene3D" id="2.120.10.80">
    <property type="entry name" value="Kelch-type beta propeller"/>
    <property type="match status" value="2"/>
</dbReference>
<evidence type="ECO:0000256" key="2">
    <source>
        <dbReference type="ARBA" id="ARBA00022737"/>
    </source>
</evidence>
<organism evidence="4 5">
    <name type="scientific">Stylonychia lemnae</name>
    <name type="common">Ciliate</name>
    <dbReference type="NCBI Taxonomy" id="5949"/>
    <lineage>
        <taxon>Eukaryota</taxon>
        <taxon>Sar</taxon>
        <taxon>Alveolata</taxon>
        <taxon>Ciliophora</taxon>
        <taxon>Intramacronucleata</taxon>
        <taxon>Spirotrichea</taxon>
        <taxon>Stichotrichia</taxon>
        <taxon>Sporadotrichida</taxon>
        <taxon>Oxytrichidae</taxon>
        <taxon>Stylonychinae</taxon>
        <taxon>Stylonychia</taxon>
    </lineage>
</organism>
<dbReference type="AlphaFoldDB" id="A0A078AI66"/>
<dbReference type="SUPFAM" id="SSF117281">
    <property type="entry name" value="Kelch motif"/>
    <property type="match status" value="2"/>
</dbReference>
<proteinExistence type="predicted"/>
<feature type="compositionally biased region" description="Polar residues" evidence="3">
    <location>
        <begin position="80"/>
        <end position="115"/>
    </location>
</feature>
<keyword evidence="5" id="KW-1185">Reference proteome</keyword>
<dbReference type="OrthoDB" id="289745at2759"/>
<dbReference type="InterPro" id="IPR015915">
    <property type="entry name" value="Kelch-typ_b-propeller"/>
</dbReference>